<dbReference type="SUPFAM" id="SSF52540">
    <property type="entry name" value="P-loop containing nucleoside triphosphate hydrolases"/>
    <property type="match status" value="1"/>
</dbReference>
<evidence type="ECO:0000313" key="16">
    <source>
        <dbReference type="Proteomes" id="UP000464314"/>
    </source>
</evidence>
<keyword evidence="4" id="KW-0547">Nucleotide-binding</keyword>
<keyword evidence="8 15" id="KW-0269">Exonuclease</keyword>
<dbReference type="InterPro" id="IPR011604">
    <property type="entry name" value="PDDEXK-like_dom_sf"/>
</dbReference>
<dbReference type="Pfam" id="PF13361">
    <property type="entry name" value="UvrD_C"/>
    <property type="match status" value="1"/>
</dbReference>
<keyword evidence="5" id="KW-0227">DNA damage</keyword>
<evidence type="ECO:0000256" key="9">
    <source>
        <dbReference type="ARBA" id="ARBA00022840"/>
    </source>
</evidence>
<evidence type="ECO:0000256" key="7">
    <source>
        <dbReference type="ARBA" id="ARBA00022806"/>
    </source>
</evidence>
<evidence type="ECO:0000256" key="11">
    <source>
        <dbReference type="ARBA" id="ARBA00023014"/>
    </source>
</evidence>
<keyword evidence="13" id="KW-0234">DNA repair</keyword>
<evidence type="ECO:0000256" key="8">
    <source>
        <dbReference type="ARBA" id="ARBA00022839"/>
    </source>
</evidence>
<evidence type="ECO:0000256" key="2">
    <source>
        <dbReference type="ARBA" id="ARBA00022722"/>
    </source>
</evidence>
<dbReference type="GO" id="GO:0051539">
    <property type="term" value="F:4 iron, 4 sulfur cluster binding"/>
    <property type="evidence" value="ECO:0007669"/>
    <property type="project" value="UniProtKB-KW"/>
</dbReference>
<evidence type="ECO:0000256" key="3">
    <source>
        <dbReference type="ARBA" id="ARBA00022723"/>
    </source>
</evidence>
<dbReference type="GO" id="GO:0046872">
    <property type="term" value="F:metal ion binding"/>
    <property type="evidence" value="ECO:0007669"/>
    <property type="project" value="UniProtKB-KW"/>
</dbReference>
<keyword evidence="7 15" id="KW-0347">Helicase</keyword>
<dbReference type="InterPro" id="IPR014017">
    <property type="entry name" value="DNA_helicase_UvrD-like_C"/>
</dbReference>
<dbReference type="EMBL" id="CP048000">
    <property type="protein sequence ID" value="QHQ59656.1"/>
    <property type="molecule type" value="Genomic_DNA"/>
</dbReference>
<dbReference type="Proteomes" id="UP000464314">
    <property type="component" value="Chromosome"/>
</dbReference>
<keyword evidence="11" id="KW-0411">Iron-sulfur</keyword>
<dbReference type="Pfam" id="PF21445">
    <property type="entry name" value="ADDB_N"/>
    <property type="match status" value="1"/>
</dbReference>
<dbReference type="InterPro" id="IPR014140">
    <property type="entry name" value="DNA_helicase_suAddB"/>
</dbReference>
<dbReference type="GO" id="GO:0004527">
    <property type="term" value="F:exonuclease activity"/>
    <property type="evidence" value="ECO:0007669"/>
    <property type="project" value="UniProtKB-KW"/>
</dbReference>
<keyword evidence="6" id="KW-0378">Hydrolase</keyword>
<proteinExistence type="predicted"/>
<dbReference type="AlphaFoldDB" id="A0A6P1TIA7"/>
<dbReference type="Gene3D" id="3.40.50.300">
    <property type="entry name" value="P-loop containing nucleotide triphosphate hydrolases"/>
    <property type="match status" value="4"/>
</dbReference>
<gene>
    <name evidence="15" type="primary">addB</name>
    <name evidence="15" type="ORF">Ana3638_01635</name>
</gene>
<reference evidence="15 16" key="1">
    <citation type="submission" date="2020-01" db="EMBL/GenBank/DDBJ databases">
        <title>Genome analysis of Anaerocolumna sp. CBA3638.</title>
        <authorList>
            <person name="Kim J."/>
            <person name="Roh S.W."/>
        </authorList>
    </citation>
    <scope>NUCLEOTIDE SEQUENCE [LARGE SCALE GENOMIC DNA]</scope>
    <source>
        <strain evidence="15 16">CBA3638</strain>
    </source>
</reference>
<evidence type="ECO:0000259" key="14">
    <source>
        <dbReference type="PROSITE" id="PS51217"/>
    </source>
</evidence>
<dbReference type="NCBIfam" id="TIGR02773">
    <property type="entry name" value="addB_Gpos"/>
    <property type="match status" value="1"/>
</dbReference>
<evidence type="ECO:0000256" key="6">
    <source>
        <dbReference type="ARBA" id="ARBA00022801"/>
    </source>
</evidence>
<keyword evidence="3" id="KW-0479">Metal-binding</keyword>
<evidence type="ECO:0000256" key="4">
    <source>
        <dbReference type="ARBA" id="ARBA00022741"/>
    </source>
</evidence>
<keyword evidence="10" id="KW-0408">Iron</keyword>
<dbReference type="InterPro" id="IPR049035">
    <property type="entry name" value="ADDB_N"/>
</dbReference>
<dbReference type="PANTHER" id="PTHR30591:SF1">
    <property type="entry name" value="RECBCD ENZYME SUBUNIT RECC"/>
    <property type="match status" value="1"/>
</dbReference>
<dbReference type="Pfam" id="PF12705">
    <property type="entry name" value="PDDEXK_1"/>
    <property type="match status" value="1"/>
</dbReference>
<dbReference type="GO" id="GO:0000724">
    <property type="term" value="P:double-strand break repair via homologous recombination"/>
    <property type="evidence" value="ECO:0007669"/>
    <property type="project" value="InterPro"/>
</dbReference>
<keyword evidence="16" id="KW-1185">Reference proteome</keyword>
<dbReference type="InterPro" id="IPR027417">
    <property type="entry name" value="P-loop_NTPase"/>
</dbReference>
<dbReference type="Gene3D" id="3.90.320.10">
    <property type="match status" value="1"/>
</dbReference>
<evidence type="ECO:0000256" key="12">
    <source>
        <dbReference type="ARBA" id="ARBA00023125"/>
    </source>
</evidence>
<dbReference type="GO" id="GO:0005524">
    <property type="term" value="F:ATP binding"/>
    <property type="evidence" value="ECO:0007669"/>
    <property type="project" value="UniProtKB-KW"/>
</dbReference>
<evidence type="ECO:0000313" key="15">
    <source>
        <dbReference type="EMBL" id="QHQ59656.1"/>
    </source>
</evidence>
<evidence type="ECO:0000256" key="13">
    <source>
        <dbReference type="ARBA" id="ARBA00023204"/>
    </source>
</evidence>
<dbReference type="GO" id="GO:0004386">
    <property type="term" value="F:helicase activity"/>
    <property type="evidence" value="ECO:0007669"/>
    <property type="project" value="UniProtKB-KW"/>
</dbReference>
<keyword evidence="9" id="KW-0067">ATP-binding</keyword>
<accession>A0A6P1TIA7</accession>
<dbReference type="RefSeq" id="WP_161836431.1">
    <property type="nucleotide sequence ID" value="NZ_CP048000.1"/>
</dbReference>
<evidence type="ECO:0000256" key="10">
    <source>
        <dbReference type="ARBA" id="ARBA00023004"/>
    </source>
</evidence>
<name>A0A6P1TIA7_9FIRM</name>
<evidence type="ECO:0000256" key="5">
    <source>
        <dbReference type="ARBA" id="ARBA00022763"/>
    </source>
</evidence>
<dbReference type="PROSITE" id="PS51217">
    <property type="entry name" value="UVRD_HELICASE_CTER"/>
    <property type="match status" value="1"/>
</dbReference>
<sequence length="1156" mass="133072">MSLQFVIGRSGSGKSYQLYKEIIAKSIQNEDTNYLVIVPEQFTLQTQKDIVSQHPNRGTMNIDILSFKRLAYRIFDEVGGNDKPVLEDTGKSMVLRKIVALKKKELELFNHDVQKQGFIDELKSLISEIYQYSISIPVLEEMKMAMANKPLLHGKLHDIIIIYKAFKEYLDKKYITAEEILDVLCEVIDQSKLIEKSIICLDGFTGFTPAQYKLLTLLIKKAKKVLITITIDKKELEIPDEEYQLFHLSKKTIKKLTDIAEEEDMELDPPLFADESSPVTIPYRYRNSPALAALEANLFRYPSKSFEEEQENISIHTARDIRQEIIFVIQEINKLVREKGYRYQDIAVVTGDIASYGRELRREFEKAGIPCFIDIKREVLSNPFVEMIRSALDIVQNNFDYESVFRYLRCGLANIETADVDILENYVIALGIRGYMKWQNNWTRVYRGQQQGELTRINEIRQAFYDEINPLYEVLSDREKTVKDYTLALYDFGVKMEAAEKLEAFSLTFNEKNQLGAAKEYEQIYGIVMELFDKLAELLGDEVISLKEYIEVLKAGLTEAKVGLIPPGLDQITVGDIERTRLKDIKALFFVGVNDGIIPKSNGNGGILTDMERQVFLDHKIEMAPTIRQAGFTEKFYLYLNMTKPQDRLYITFSKLDGDGKSVRPSYIIETIRKLFPKLKILDEDMEKEDISHILGNNGGMDYLIDGLRKYPYEDTTDLWNELFSYYYSNEENKELIQNLIQAVFYVNKERGLSKQIAKELYGSSLTGSVTRFEQYAACAFAHYISYGLELMERQEYRLAIPDIGNLFHNAIELFSRKMAGSEYNWHTIPDNLREEWGSQCVREAADGYGNSIFGSSKRYQYIVKRVERITKRTLWALCEQIKRGDFEPIGFEVFFSGENELNSLKIDLSENEGIRLLGRIDRLDTYEDEDKLLVKVIDYKSGNTSFDLLSVYYGLQIQLAVYMNAAMELMEREHPGKDIIPAGILYYNIDDPLVVKSSHVEDSILKELKMNGIVNSSGEVIKHMDNSFLSEGEELRPSVKSDVIPVETNKDGYPTKRSSIADRHKLKAVEKYVKDTVYHYGNDILAGKTDIKPYQMGKRSACDYCIYNSICGFDSKLNGYSYRNLASLSAEEVWDKIMKQQKTVKEGVDKDVLDQ</sequence>
<keyword evidence="2" id="KW-0540">Nuclease</keyword>
<dbReference type="PANTHER" id="PTHR30591">
    <property type="entry name" value="RECBCD ENZYME SUBUNIT RECC"/>
    <property type="match status" value="1"/>
</dbReference>
<feature type="domain" description="UvrD-like helicase C-terminal" evidence="14">
    <location>
        <begin position="282"/>
        <end position="560"/>
    </location>
</feature>
<dbReference type="KEGG" id="anr:Ana3638_01635"/>
<dbReference type="GO" id="GO:0003677">
    <property type="term" value="F:DNA binding"/>
    <property type="evidence" value="ECO:0007669"/>
    <property type="project" value="UniProtKB-KW"/>
</dbReference>
<evidence type="ECO:0000256" key="1">
    <source>
        <dbReference type="ARBA" id="ARBA00022485"/>
    </source>
</evidence>
<keyword evidence="1" id="KW-0004">4Fe-4S</keyword>
<organism evidence="15 16">
    <name type="scientific">Anaerocolumna sedimenticola</name>
    <dbReference type="NCBI Taxonomy" id="2696063"/>
    <lineage>
        <taxon>Bacteria</taxon>
        <taxon>Bacillati</taxon>
        <taxon>Bacillota</taxon>
        <taxon>Clostridia</taxon>
        <taxon>Lachnospirales</taxon>
        <taxon>Lachnospiraceae</taxon>
        <taxon>Anaerocolumna</taxon>
    </lineage>
</organism>
<protein>
    <submittedName>
        <fullName evidence="15">Helicase-exonuclease AddAB subunit AddB</fullName>
    </submittedName>
</protein>
<keyword evidence="12" id="KW-0238">DNA-binding</keyword>
<dbReference type="InterPro" id="IPR038726">
    <property type="entry name" value="PDDEXK_AddAB-type"/>
</dbReference>